<dbReference type="GO" id="GO:0055085">
    <property type="term" value="P:transmembrane transport"/>
    <property type="evidence" value="ECO:0007669"/>
    <property type="project" value="InterPro"/>
</dbReference>
<evidence type="ECO:0000256" key="5">
    <source>
        <dbReference type="ARBA" id="ARBA00022764"/>
    </source>
</evidence>
<keyword evidence="4 6" id="KW-0732">Signal</keyword>
<proteinExistence type="inferred from homology"/>
<sequence length="327" mass="35957">MKNTPATMIAMAATALTALPVTAQEAERVLRFAHVYESSEPYQSCAVDANADIMEATDNRLGWEVFPASSLGSEVEINEALGLGTVDIIYTGQLFAGRAYGPIAIGGAPFMFRDFDHWDQYRQSPLFEELAQGYEDTTGNHITSLGYYGNRHVTSNKPIATPEDMQGLKIRVPNATLYMMFPEAVGANPTPIAFAEVYLALQQGTVDAQENPLPTIQAKKFYEVQSDINLTAHITDALLTIVGGPTWNSLDEADQKALDTVLDEVSACFTEAIRTSEEELKSWFEEQGVSVNEVDRQPFIDAVQAVHNGDMASWDQETYDRLQAIGQ</sequence>
<evidence type="ECO:0000256" key="4">
    <source>
        <dbReference type="ARBA" id="ARBA00022729"/>
    </source>
</evidence>
<dbReference type="Proteomes" id="UP000248916">
    <property type="component" value="Unassembled WGS sequence"/>
</dbReference>
<accession>A0A2W7NYL9</accession>
<keyword evidence="3" id="KW-0813">Transport</keyword>
<dbReference type="InterPro" id="IPR018389">
    <property type="entry name" value="DctP_fam"/>
</dbReference>
<dbReference type="PANTHER" id="PTHR33376:SF4">
    <property type="entry name" value="SIALIC ACID-BINDING PERIPLASMIC PROTEIN SIAP"/>
    <property type="match status" value="1"/>
</dbReference>
<feature type="chain" id="PRO_5015857441" evidence="6">
    <location>
        <begin position="24"/>
        <end position="327"/>
    </location>
</feature>
<dbReference type="EMBL" id="QKZL01000007">
    <property type="protein sequence ID" value="PZX16292.1"/>
    <property type="molecule type" value="Genomic_DNA"/>
</dbReference>
<dbReference type="PANTHER" id="PTHR33376">
    <property type="match status" value="1"/>
</dbReference>
<dbReference type="NCBIfam" id="NF037995">
    <property type="entry name" value="TRAP_S1"/>
    <property type="match status" value="1"/>
</dbReference>
<comment type="caution">
    <text evidence="7">The sequence shown here is derived from an EMBL/GenBank/DDBJ whole genome shotgun (WGS) entry which is preliminary data.</text>
</comment>
<evidence type="ECO:0000256" key="1">
    <source>
        <dbReference type="ARBA" id="ARBA00004418"/>
    </source>
</evidence>
<dbReference type="CDD" id="cd13672">
    <property type="entry name" value="PBP2_TRAP_Siap"/>
    <property type="match status" value="1"/>
</dbReference>
<name>A0A2W7NYL9_9RHOB</name>
<dbReference type="OrthoDB" id="8673861at2"/>
<evidence type="ECO:0000256" key="2">
    <source>
        <dbReference type="ARBA" id="ARBA00009023"/>
    </source>
</evidence>
<organism evidence="7 8">
    <name type="scientific">Palleronia aestuarii</name>
    <dbReference type="NCBI Taxonomy" id="568105"/>
    <lineage>
        <taxon>Bacteria</taxon>
        <taxon>Pseudomonadati</taxon>
        <taxon>Pseudomonadota</taxon>
        <taxon>Alphaproteobacteria</taxon>
        <taxon>Rhodobacterales</taxon>
        <taxon>Roseobacteraceae</taxon>
        <taxon>Palleronia</taxon>
    </lineage>
</organism>
<evidence type="ECO:0000256" key="6">
    <source>
        <dbReference type="SAM" id="SignalP"/>
    </source>
</evidence>
<gene>
    <name evidence="7" type="ORF">LX81_02144</name>
</gene>
<dbReference type="PIRSF" id="PIRSF006470">
    <property type="entry name" value="DctB"/>
    <property type="match status" value="1"/>
</dbReference>
<dbReference type="NCBIfam" id="TIGR00787">
    <property type="entry name" value="dctP"/>
    <property type="match status" value="1"/>
</dbReference>
<keyword evidence="5" id="KW-0574">Periplasm</keyword>
<protein>
    <submittedName>
        <fullName evidence="7">Tripartite ATP-independent transporter DctP family solute receptor</fullName>
    </submittedName>
</protein>
<keyword evidence="7" id="KW-0675">Receptor</keyword>
<dbReference type="InterPro" id="IPR004682">
    <property type="entry name" value="TRAP_DctP"/>
</dbReference>
<comment type="similarity">
    <text evidence="2">Belongs to the bacterial solute-binding protein 7 family.</text>
</comment>
<evidence type="ECO:0000313" key="7">
    <source>
        <dbReference type="EMBL" id="PZX16292.1"/>
    </source>
</evidence>
<dbReference type="InterPro" id="IPR038404">
    <property type="entry name" value="TRAP_DctP_sf"/>
</dbReference>
<dbReference type="GO" id="GO:0030288">
    <property type="term" value="C:outer membrane-bounded periplasmic space"/>
    <property type="evidence" value="ECO:0007669"/>
    <property type="project" value="InterPro"/>
</dbReference>
<evidence type="ECO:0000256" key="3">
    <source>
        <dbReference type="ARBA" id="ARBA00022448"/>
    </source>
</evidence>
<feature type="signal peptide" evidence="6">
    <location>
        <begin position="1"/>
        <end position="23"/>
    </location>
</feature>
<dbReference type="RefSeq" id="WP_111537288.1">
    <property type="nucleotide sequence ID" value="NZ_QKZL01000007.1"/>
</dbReference>
<evidence type="ECO:0000313" key="8">
    <source>
        <dbReference type="Proteomes" id="UP000248916"/>
    </source>
</evidence>
<dbReference type="AlphaFoldDB" id="A0A2W7NYL9"/>
<keyword evidence="8" id="KW-1185">Reference proteome</keyword>
<dbReference type="Gene3D" id="3.40.190.170">
    <property type="entry name" value="Bacterial extracellular solute-binding protein, family 7"/>
    <property type="match status" value="1"/>
</dbReference>
<dbReference type="Pfam" id="PF03480">
    <property type="entry name" value="DctP"/>
    <property type="match status" value="1"/>
</dbReference>
<reference evidence="7 8" key="1">
    <citation type="submission" date="2018-06" db="EMBL/GenBank/DDBJ databases">
        <title>Genomic Encyclopedia of Archaeal and Bacterial Type Strains, Phase II (KMG-II): from individual species to whole genera.</title>
        <authorList>
            <person name="Goeker M."/>
        </authorList>
    </citation>
    <scope>NUCLEOTIDE SEQUENCE [LARGE SCALE GENOMIC DNA]</scope>
    <source>
        <strain evidence="7 8">DSM 22009</strain>
    </source>
</reference>
<dbReference type="SUPFAM" id="SSF53850">
    <property type="entry name" value="Periplasmic binding protein-like II"/>
    <property type="match status" value="1"/>
</dbReference>
<comment type="subcellular location">
    <subcellularLocation>
        <location evidence="1">Periplasm</location>
    </subcellularLocation>
</comment>